<keyword evidence="1" id="KW-1133">Transmembrane helix</keyword>
<protein>
    <recommendedName>
        <fullName evidence="2">DUF2061 domain-containing protein</fullName>
    </recommendedName>
</protein>
<evidence type="ECO:0000259" key="2">
    <source>
        <dbReference type="Pfam" id="PF09834"/>
    </source>
</evidence>
<keyword evidence="1" id="KW-0472">Membrane</keyword>
<accession>A0A381XKU9</accession>
<name>A0A381XKU9_9ZZZZ</name>
<evidence type="ECO:0000313" key="3">
    <source>
        <dbReference type="EMBL" id="SVA65091.1"/>
    </source>
</evidence>
<keyword evidence="1" id="KW-0812">Transmembrane</keyword>
<organism evidence="3">
    <name type="scientific">marine metagenome</name>
    <dbReference type="NCBI Taxonomy" id="408172"/>
    <lineage>
        <taxon>unclassified sequences</taxon>
        <taxon>metagenomes</taxon>
        <taxon>ecological metagenomes</taxon>
    </lineage>
</organism>
<feature type="transmembrane region" description="Helical" evidence="1">
    <location>
        <begin position="21"/>
        <end position="39"/>
    </location>
</feature>
<reference evidence="3" key="1">
    <citation type="submission" date="2018-05" db="EMBL/GenBank/DDBJ databases">
        <authorList>
            <person name="Lanie J.A."/>
            <person name="Ng W.-L."/>
            <person name="Kazmierczak K.M."/>
            <person name="Andrzejewski T.M."/>
            <person name="Davidsen T.M."/>
            <person name="Wayne K.J."/>
            <person name="Tettelin H."/>
            <person name="Glass J.I."/>
            <person name="Rusch D."/>
            <person name="Podicherti R."/>
            <person name="Tsui H.-C.T."/>
            <person name="Winkler M.E."/>
        </authorList>
    </citation>
    <scope>NUCLEOTIDE SEQUENCE</scope>
</reference>
<sequence length="85" mass="10091">MVRFMQPQWFERIPRTIAKTITWRSWMMVTNSVIGWIVTGDPWKGLAVGLLALVINSTLYILHERLWNRFDWAKKQTTESDKVLL</sequence>
<dbReference type="InterPro" id="IPR018638">
    <property type="entry name" value="DUF2061_membrane"/>
</dbReference>
<dbReference type="AlphaFoldDB" id="A0A381XKU9"/>
<dbReference type="EMBL" id="UINC01015465">
    <property type="protein sequence ID" value="SVA65091.1"/>
    <property type="molecule type" value="Genomic_DNA"/>
</dbReference>
<feature type="transmembrane region" description="Helical" evidence="1">
    <location>
        <begin position="45"/>
        <end position="62"/>
    </location>
</feature>
<dbReference type="Pfam" id="PF09834">
    <property type="entry name" value="DUF2061"/>
    <property type="match status" value="1"/>
</dbReference>
<feature type="domain" description="DUF2061" evidence="2">
    <location>
        <begin position="17"/>
        <end position="68"/>
    </location>
</feature>
<evidence type="ECO:0000256" key="1">
    <source>
        <dbReference type="SAM" id="Phobius"/>
    </source>
</evidence>
<proteinExistence type="predicted"/>
<gene>
    <name evidence="3" type="ORF">METZ01_LOCUS117945</name>
</gene>